<proteinExistence type="predicted"/>
<dbReference type="OrthoDB" id="1122466at2"/>
<dbReference type="EMBL" id="QQWG01000004">
    <property type="protein sequence ID" value="RRG23040.1"/>
    <property type="molecule type" value="Genomic_DNA"/>
</dbReference>
<evidence type="ECO:0000313" key="1">
    <source>
        <dbReference type="EMBL" id="RRG23040.1"/>
    </source>
</evidence>
<dbReference type="RefSeq" id="WP_125030041.1">
    <property type="nucleotide sequence ID" value="NZ_JAPXVP010000004.1"/>
</dbReference>
<organism evidence="1 2">
    <name type="scientific">Ancylomarina euxinus</name>
    <dbReference type="NCBI Taxonomy" id="2283627"/>
    <lineage>
        <taxon>Bacteria</taxon>
        <taxon>Pseudomonadati</taxon>
        <taxon>Bacteroidota</taxon>
        <taxon>Bacteroidia</taxon>
        <taxon>Marinilabiliales</taxon>
        <taxon>Marinifilaceae</taxon>
        <taxon>Ancylomarina</taxon>
    </lineage>
</organism>
<gene>
    <name evidence="1" type="ORF">DWB61_06285</name>
</gene>
<comment type="caution">
    <text evidence="1">The sequence shown here is derived from an EMBL/GenBank/DDBJ whole genome shotgun (WGS) entry which is preliminary data.</text>
</comment>
<reference evidence="1 2" key="1">
    <citation type="submission" date="2018-07" db="EMBL/GenBank/DDBJ databases">
        <title>Draft genome sequence of Ancylomarina sp. M1P.</title>
        <authorList>
            <person name="Yadav S."/>
            <person name="Villanueva L."/>
            <person name="Damste J.S.S."/>
        </authorList>
    </citation>
    <scope>NUCLEOTIDE SEQUENCE [LARGE SCALE GENOMIC DNA]</scope>
    <source>
        <strain evidence="1 2">M1P</strain>
    </source>
</reference>
<name>A0A425Y433_9BACT</name>
<dbReference type="Proteomes" id="UP000285794">
    <property type="component" value="Unassembled WGS sequence"/>
</dbReference>
<accession>A0A425Y433</accession>
<dbReference type="AlphaFoldDB" id="A0A425Y433"/>
<protein>
    <submittedName>
        <fullName evidence="1">Uncharacterized protein</fullName>
    </submittedName>
</protein>
<sequence length="62" mass="7008">MTREEKIKKAALIAVAHHIELEKAEALKAQSSTNSSWSRTGIKMMMTKRKIVQLRGRSLRSA</sequence>
<evidence type="ECO:0000313" key="2">
    <source>
        <dbReference type="Proteomes" id="UP000285794"/>
    </source>
</evidence>
<keyword evidence="2" id="KW-1185">Reference proteome</keyword>